<dbReference type="AlphaFoldDB" id="A0A9P6EEC5"/>
<sequence length="551" mass="62081">MYIDAAETLPDTIKKPYLGGTTCKEPDDNSGLDMQRLAKSVKLNDVAMSAHLPKEILWLIFQRAIPPKYLLDSFLCAGQDSPWALTLELKKNLTLICRSWYDVATSILYEDVTIRRLPQIKCLLRTLESSSGKGLGKLVKSLELKCFIPQGSVAINFRQTLQVLFAHCIALNHFSYFSPCPPPSAVFQIDNPLPNTITELHLDILVDFETIRWVVGHLQKGLRYLRLGVPLDILPSPVDQPTFRFPYLHTLWLETMNHQWGPELRQISAWTFPALQQLIISNSKLTANTYTQRPLIYITGSHLEGGPILSCLTKLGRNLKYLSLKHTPSDEGFFQKLLACCPLVERVSFNMPYVNYNATCRLGPHPKLQSVDFLLENRDLDVYFTTANTPSFLGERKFFGLPSFTAQWLHQFGATASDIDDSFEIDLFHHRLNKNGRNFSWDVATNIARLKDIQSNFDRSVVSSQSDTAEVASEDWDNVLSLLNCTPYDSENSDDEDLTWASDLSTPGDIDMSDGSVENLLDGDRGGREVDAECDLLGGLLHGKEMEAEKV</sequence>
<evidence type="ECO:0000313" key="2">
    <source>
        <dbReference type="Proteomes" id="UP000807306"/>
    </source>
</evidence>
<gene>
    <name evidence="1" type="ORF">CPB83DRAFT_895367</name>
</gene>
<evidence type="ECO:0008006" key="3">
    <source>
        <dbReference type="Google" id="ProtNLM"/>
    </source>
</evidence>
<proteinExistence type="predicted"/>
<organism evidence="1 2">
    <name type="scientific">Crepidotus variabilis</name>
    <dbReference type="NCBI Taxonomy" id="179855"/>
    <lineage>
        <taxon>Eukaryota</taxon>
        <taxon>Fungi</taxon>
        <taxon>Dikarya</taxon>
        <taxon>Basidiomycota</taxon>
        <taxon>Agaricomycotina</taxon>
        <taxon>Agaricomycetes</taxon>
        <taxon>Agaricomycetidae</taxon>
        <taxon>Agaricales</taxon>
        <taxon>Agaricineae</taxon>
        <taxon>Crepidotaceae</taxon>
        <taxon>Crepidotus</taxon>
    </lineage>
</organism>
<evidence type="ECO:0000313" key="1">
    <source>
        <dbReference type="EMBL" id="KAF9527353.1"/>
    </source>
</evidence>
<accession>A0A9P6EEC5</accession>
<reference evidence="1" key="1">
    <citation type="submission" date="2020-11" db="EMBL/GenBank/DDBJ databases">
        <authorList>
            <consortium name="DOE Joint Genome Institute"/>
            <person name="Ahrendt S."/>
            <person name="Riley R."/>
            <person name="Andreopoulos W."/>
            <person name="Labutti K."/>
            <person name="Pangilinan J."/>
            <person name="Ruiz-Duenas F.J."/>
            <person name="Barrasa J.M."/>
            <person name="Sanchez-Garcia M."/>
            <person name="Camarero S."/>
            <person name="Miyauchi S."/>
            <person name="Serrano A."/>
            <person name="Linde D."/>
            <person name="Babiker R."/>
            <person name="Drula E."/>
            <person name="Ayuso-Fernandez I."/>
            <person name="Pacheco R."/>
            <person name="Padilla G."/>
            <person name="Ferreira P."/>
            <person name="Barriuso J."/>
            <person name="Kellner H."/>
            <person name="Castanera R."/>
            <person name="Alfaro M."/>
            <person name="Ramirez L."/>
            <person name="Pisabarro A.G."/>
            <person name="Kuo A."/>
            <person name="Tritt A."/>
            <person name="Lipzen A."/>
            <person name="He G."/>
            <person name="Yan M."/>
            <person name="Ng V."/>
            <person name="Cullen D."/>
            <person name="Martin F."/>
            <person name="Rosso M.-N."/>
            <person name="Henrissat B."/>
            <person name="Hibbett D."/>
            <person name="Martinez A.T."/>
            <person name="Grigoriev I.V."/>
        </authorList>
    </citation>
    <scope>NUCLEOTIDE SEQUENCE</scope>
    <source>
        <strain evidence="1">CBS 506.95</strain>
    </source>
</reference>
<protein>
    <recommendedName>
        <fullName evidence="3">F-box domain-containing protein</fullName>
    </recommendedName>
</protein>
<name>A0A9P6EEC5_9AGAR</name>
<dbReference type="EMBL" id="MU157862">
    <property type="protein sequence ID" value="KAF9527353.1"/>
    <property type="molecule type" value="Genomic_DNA"/>
</dbReference>
<keyword evidence="2" id="KW-1185">Reference proteome</keyword>
<comment type="caution">
    <text evidence="1">The sequence shown here is derived from an EMBL/GenBank/DDBJ whole genome shotgun (WGS) entry which is preliminary data.</text>
</comment>
<dbReference type="Proteomes" id="UP000807306">
    <property type="component" value="Unassembled WGS sequence"/>
</dbReference>
<dbReference type="OrthoDB" id="3258555at2759"/>